<reference evidence="1" key="1">
    <citation type="submission" date="2022-09" db="EMBL/GenBank/DDBJ databases">
        <title>A Global Phylogenomic Analysis of the Shiitake Genus Lentinula.</title>
        <authorList>
            <consortium name="DOE Joint Genome Institute"/>
            <person name="Sierra-Patev S."/>
            <person name="Min B."/>
            <person name="Naranjo-Ortiz M."/>
            <person name="Looney B."/>
            <person name="Konkel Z."/>
            <person name="Slot J.C."/>
            <person name="Sakamoto Y."/>
            <person name="Steenwyk J.L."/>
            <person name="Rokas A."/>
            <person name="Carro J."/>
            <person name="Camarero S."/>
            <person name="Ferreira P."/>
            <person name="Molpeceres G."/>
            <person name="Ruiz-Duenas F.J."/>
            <person name="Serrano A."/>
            <person name="Henrissat B."/>
            <person name="Drula E."/>
            <person name="Hughes K.W."/>
            <person name="Mata J.L."/>
            <person name="Ishikawa N.K."/>
            <person name="Vargas-Isla R."/>
            <person name="Ushijima S."/>
            <person name="Smith C.A."/>
            <person name="Ahrendt S."/>
            <person name="Andreopoulos W."/>
            <person name="He G."/>
            <person name="Labutti K."/>
            <person name="Lipzen A."/>
            <person name="Ng V."/>
            <person name="Riley R."/>
            <person name="Sandor L."/>
            <person name="Barry K."/>
            <person name="Martinez A.T."/>
            <person name="Xiao Y."/>
            <person name="Gibbons J.G."/>
            <person name="Terashima K."/>
            <person name="Grigoriev I.V."/>
            <person name="Hibbett D.S."/>
        </authorList>
    </citation>
    <scope>NUCLEOTIDE SEQUENCE</scope>
    <source>
        <strain evidence="1">TMI1499</strain>
    </source>
</reference>
<comment type="caution">
    <text evidence="1">The sequence shown here is derived from an EMBL/GenBank/DDBJ whole genome shotgun (WGS) entry which is preliminary data.</text>
</comment>
<name>A0ACC1TFY2_9AGAR</name>
<dbReference type="Proteomes" id="UP001163835">
    <property type="component" value="Unassembled WGS sequence"/>
</dbReference>
<accession>A0ACC1TFY2</accession>
<protein>
    <submittedName>
        <fullName evidence="1">Uncharacterized protein</fullName>
    </submittedName>
</protein>
<evidence type="ECO:0000313" key="2">
    <source>
        <dbReference type="Proteomes" id="UP001163835"/>
    </source>
</evidence>
<evidence type="ECO:0000313" key="1">
    <source>
        <dbReference type="EMBL" id="KAJ3803599.1"/>
    </source>
</evidence>
<keyword evidence="2" id="KW-1185">Reference proteome</keyword>
<dbReference type="EMBL" id="MU797220">
    <property type="protein sequence ID" value="KAJ3803599.1"/>
    <property type="molecule type" value="Genomic_DNA"/>
</dbReference>
<proteinExistence type="predicted"/>
<organism evidence="1 2">
    <name type="scientific">Lentinula aff. lateritia</name>
    <dbReference type="NCBI Taxonomy" id="2804960"/>
    <lineage>
        <taxon>Eukaryota</taxon>
        <taxon>Fungi</taxon>
        <taxon>Dikarya</taxon>
        <taxon>Basidiomycota</taxon>
        <taxon>Agaricomycotina</taxon>
        <taxon>Agaricomycetes</taxon>
        <taxon>Agaricomycetidae</taxon>
        <taxon>Agaricales</taxon>
        <taxon>Marasmiineae</taxon>
        <taxon>Omphalotaceae</taxon>
        <taxon>Lentinula</taxon>
    </lineage>
</organism>
<gene>
    <name evidence="1" type="ORF">F5876DRAFT_84924</name>
</gene>
<sequence>MITDDLGLTALLKRMINMNSRYIHTHMQLLHIGGEPGTPQSQSSANGREDLGQPTEEQQDSGSGEDVDMEKTSSTDLNQTPTRSTSRRTARLGVRRPGALAGRRGGLFEINSPDVESLNKLRKHQKEMMLRIDKHAEIQTETLNQLKIMNEGNTKRDSQLQRQEGQLQRQEARMAELQRTQEQILSHLHLASPLASTTRAVPVHTSFEPSRPFAPAAVGVNTQSSIPSGFRPFAPSASGPVPVQGGASGSVPDDSTGPTTATGTPGPGGFRSTGIANPVGSDSAPAGATGVPNANNLPSGNEWGKFPAGYRVTNSPITGPNSLWNVELQVKDRTPVHKSPDQIARQVSALIESDLFHGLSLISLSEIDATMGRHGLGGTSQSPQTNCHDRGA</sequence>